<sequence>MPTEQHPDSFQSRSTLTSGSKTVSLYRLHSLSEQGIDLTKLPFSLRILLENLLRHEDGSSVTADDIRFLANWDAKAEPSREIAYMPARVLMQDFTGVPAIVDLAAMRDAMRALGGDPEKINPLQPAELVIDHSVQVDEFGTTNAYDLNAALEFQRNRERYAFLKWGQTAFNNFSAVPPGMGICHQVNLEYLARVVFTTQPDAEGKVYAYPDTLVGTDSHTTMVNGLGVLGWGVGGIEAEAAMLGQPVSMLVPQVVGFRLTGKLREGTTATDLVLTVTEALRKFGVVGKFVEFYGPGIAELPLADRATIANMAPEYGATCGIFPVDAETLRYLRLTGRSEEQIALVEAYYREQGLFHTPDAPEATYSATLSLDLSTVEPSVAGPKRPQDRVLLSEAGASFAQQLPALQGPNANKQAARQMVRWEGEGGHASAYGDITSSLGSPAPAVDSGTVAVATLTPGPDTEHVEAPVTSIKGRFGIDPEPYLHDGSIVIAAITSCTNTSNPYVMMAAGLLAKKAVEKGLSTPPWVKSSLAPGSRVVTDYYNKAGLMSYLDKLRFQVVGYGCTTCIGNSGPLPTDVSKAIEDHNLVAVSVLSGNRNFEGRISAEVRANYLMSPPLVVAYALAGHIGHNFQTEPLGHDQQGQPVYLKDIWPTQAEVTEAVSSSIDSEMFRHQYSTVSDGDQNWQHLKFPMGDTYGWEPESTYIRKAPYFDGMPATPPAIEDIRSARVLAVLGDSVTTDHISPAGSIKLNGPAGKYLTDHGVKPSDFNSYGSRRGNHEVMVRGTFANVRLRNKLAPGTEGGVTRLLPEGMGMSIYDASVAYAQRGIPLAILAGKEYGSGSSRDWAAKGPRLLGIRFVIAESYERIHRSNLVGMGILPLQFQAGESVESHLLTGEEIFTIGETPGTLRAMLDSKFANGKTILVIAESPDGTRNEFPVSVRIDTPQEILYYQHGGILQYVLRQLAGKA</sequence>
<dbReference type="Pfam" id="PF00330">
    <property type="entry name" value="Aconitase"/>
    <property type="match status" value="1"/>
</dbReference>
<keyword evidence="9" id="KW-0456">Lyase</keyword>
<dbReference type="Pfam" id="PF00694">
    <property type="entry name" value="Aconitase_C"/>
    <property type="match status" value="1"/>
</dbReference>
<dbReference type="InterPro" id="IPR006249">
    <property type="entry name" value="Aconitase/IRP2"/>
</dbReference>
<evidence type="ECO:0000256" key="10">
    <source>
        <dbReference type="ARBA" id="ARBA00023501"/>
    </source>
</evidence>
<dbReference type="Proteomes" id="UP000289437">
    <property type="component" value="Unassembled WGS sequence"/>
</dbReference>
<dbReference type="UniPathway" id="UPA00223">
    <property type="reaction ID" value="UER00718"/>
</dbReference>
<dbReference type="NCBIfam" id="NF009520">
    <property type="entry name" value="PRK12881.1"/>
    <property type="match status" value="1"/>
</dbReference>
<dbReference type="AlphaFoldDB" id="A0A4Q0T8Z7"/>
<dbReference type="FunFam" id="3.30.499.10:FF:000002">
    <property type="entry name" value="Aconitate hydratase"/>
    <property type="match status" value="1"/>
</dbReference>
<proteinExistence type="inferred from homology"/>
<feature type="domain" description="Aconitase/3-isopropylmalate dehydratase large subunit alpha/beta/alpha" evidence="13">
    <location>
        <begin position="72"/>
        <end position="624"/>
    </location>
</feature>
<comment type="caution">
    <text evidence="15">The sequence shown here is derived from an EMBL/GenBank/DDBJ whole genome shotgun (WGS) entry which is preliminary data.</text>
</comment>
<name>A0A4Q0T8Z7_9BACT</name>
<dbReference type="InterPro" id="IPR000573">
    <property type="entry name" value="AconitaseA/IPMdHydase_ssu_swvl"/>
</dbReference>
<dbReference type="Gene3D" id="3.30.499.10">
    <property type="entry name" value="Aconitase, domain 3"/>
    <property type="match status" value="2"/>
</dbReference>
<comment type="cofactor">
    <cofactor evidence="1">
        <name>[4Fe-4S] cluster</name>
        <dbReference type="ChEBI" id="CHEBI:49883"/>
    </cofactor>
</comment>
<dbReference type="GO" id="GO:0003994">
    <property type="term" value="F:aconitate hydratase activity"/>
    <property type="evidence" value="ECO:0007669"/>
    <property type="project" value="UniProtKB-EC"/>
</dbReference>
<dbReference type="OrthoDB" id="9764318at2"/>
<dbReference type="PROSITE" id="PS00450">
    <property type="entry name" value="ACONITASE_1"/>
    <property type="match status" value="1"/>
</dbReference>
<dbReference type="RefSeq" id="WP_128912606.1">
    <property type="nucleotide sequence ID" value="NZ_RDSM01000001.1"/>
</dbReference>
<evidence type="ECO:0000259" key="14">
    <source>
        <dbReference type="Pfam" id="PF00694"/>
    </source>
</evidence>
<keyword evidence="6" id="KW-0479">Metal-binding</keyword>
<dbReference type="InterPro" id="IPR018136">
    <property type="entry name" value="Aconitase_4Fe-4S_BS"/>
</dbReference>
<comment type="catalytic activity">
    <reaction evidence="10">
        <text>citrate = D-threo-isocitrate</text>
        <dbReference type="Rhea" id="RHEA:10336"/>
        <dbReference type="ChEBI" id="CHEBI:15562"/>
        <dbReference type="ChEBI" id="CHEBI:16947"/>
        <dbReference type="EC" id="4.2.1.3"/>
    </reaction>
</comment>
<evidence type="ECO:0000256" key="5">
    <source>
        <dbReference type="ARBA" id="ARBA00019378"/>
    </source>
</evidence>
<dbReference type="InterPro" id="IPR015928">
    <property type="entry name" value="Aconitase/3IPM_dehydase_swvl"/>
</dbReference>
<dbReference type="SUPFAM" id="SSF52016">
    <property type="entry name" value="LeuD/IlvD-like"/>
    <property type="match status" value="1"/>
</dbReference>
<dbReference type="SUPFAM" id="SSF53732">
    <property type="entry name" value="Aconitase iron-sulfur domain"/>
    <property type="match status" value="1"/>
</dbReference>
<feature type="domain" description="Aconitase A/isopropylmalate dehydratase small subunit swivel" evidence="14">
    <location>
        <begin position="754"/>
        <end position="881"/>
    </location>
</feature>
<dbReference type="Gene3D" id="3.20.19.10">
    <property type="entry name" value="Aconitase, domain 4"/>
    <property type="match status" value="1"/>
</dbReference>
<evidence type="ECO:0000259" key="13">
    <source>
        <dbReference type="Pfam" id="PF00330"/>
    </source>
</evidence>
<evidence type="ECO:0000256" key="1">
    <source>
        <dbReference type="ARBA" id="ARBA00001966"/>
    </source>
</evidence>
<dbReference type="EC" id="4.2.1.3" evidence="4"/>
<protein>
    <recommendedName>
        <fullName evidence="5">Aconitate hydratase A</fullName>
        <ecNumber evidence="4">4.2.1.3</ecNumber>
    </recommendedName>
    <alternativeName>
        <fullName evidence="12">Iron-responsive protein-like</fullName>
    </alternativeName>
    <alternativeName>
        <fullName evidence="11">RNA-binding protein</fullName>
    </alternativeName>
</protein>
<evidence type="ECO:0000256" key="3">
    <source>
        <dbReference type="ARBA" id="ARBA00007185"/>
    </source>
</evidence>
<dbReference type="EMBL" id="RDSM01000001">
    <property type="protein sequence ID" value="RXH58648.1"/>
    <property type="molecule type" value="Genomic_DNA"/>
</dbReference>
<dbReference type="InterPro" id="IPR001030">
    <property type="entry name" value="Acoase/IPM_deHydtase_lsu_aba"/>
</dbReference>
<evidence type="ECO:0000256" key="8">
    <source>
        <dbReference type="ARBA" id="ARBA00023014"/>
    </source>
</evidence>
<dbReference type="GO" id="GO:0006099">
    <property type="term" value="P:tricarboxylic acid cycle"/>
    <property type="evidence" value="ECO:0007669"/>
    <property type="project" value="UniProtKB-UniPathway"/>
</dbReference>
<dbReference type="NCBIfam" id="NF006757">
    <property type="entry name" value="PRK09277.1"/>
    <property type="match status" value="1"/>
</dbReference>
<dbReference type="InterPro" id="IPR015931">
    <property type="entry name" value="Acnase/IPM_dHydase_lsu_aba_1/3"/>
</dbReference>
<keyword evidence="7" id="KW-0408">Iron</keyword>
<accession>A0A4Q0T8Z7</accession>
<organism evidence="15 16">
    <name type="scientific">Granulicella sibirica</name>
    <dbReference type="NCBI Taxonomy" id="2479048"/>
    <lineage>
        <taxon>Bacteria</taxon>
        <taxon>Pseudomonadati</taxon>
        <taxon>Acidobacteriota</taxon>
        <taxon>Terriglobia</taxon>
        <taxon>Terriglobales</taxon>
        <taxon>Acidobacteriaceae</taxon>
        <taxon>Granulicella</taxon>
    </lineage>
</organism>
<dbReference type="GO" id="GO:0046872">
    <property type="term" value="F:metal ion binding"/>
    <property type="evidence" value="ECO:0007669"/>
    <property type="project" value="UniProtKB-KW"/>
</dbReference>
<evidence type="ECO:0000256" key="11">
    <source>
        <dbReference type="ARBA" id="ARBA00031081"/>
    </source>
</evidence>
<evidence type="ECO:0000256" key="12">
    <source>
        <dbReference type="ARBA" id="ARBA00031977"/>
    </source>
</evidence>
<keyword evidence="16" id="KW-1185">Reference proteome</keyword>
<evidence type="ECO:0000256" key="2">
    <source>
        <dbReference type="ARBA" id="ARBA00004717"/>
    </source>
</evidence>
<comment type="pathway">
    <text evidence="2">Carbohydrate metabolism; tricarboxylic acid cycle; isocitrate from oxaloacetate: step 2/2.</text>
</comment>
<dbReference type="InterPro" id="IPR036008">
    <property type="entry name" value="Aconitase_4Fe-4S_dom"/>
</dbReference>
<dbReference type="CDD" id="cd01586">
    <property type="entry name" value="AcnA_IRP"/>
    <property type="match status" value="1"/>
</dbReference>
<reference evidence="15 16" key="1">
    <citation type="submission" date="2018-11" db="EMBL/GenBank/DDBJ databases">
        <authorList>
            <person name="Mardanov A.V."/>
            <person name="Ravin N.V."/>
            <person name="Dedysh S.N."/>
        </authorList>
    </citation>
    <scope>NUCLEOTIDE SEQUENCE [LARGE SCALE GENOMIC DNA]</scope>
    <source>
        <strain evidence="15 16">AF10</strain>
    </source>
</reference>
<gene>
    <name evidence="15" type="ORF">GRAN_1958</name>
</gene>
<evidence type="ECO:0000256" key="6">
    <source>
        <dbReference type="ARBA" id="ARBA00022723"/>
    </source>
</evidence>
<dbReference type="CDD" id="cd01580">
    <property type="entry name" value="AcnA_IRP_Swivel"/>
    <property type="match status" value="1"/>
</dbReference>
<evidence type="ECO:0000256" key="9">
    <source>
        <dbReference type="ARBA" id="ARBA00023239"/>
    </source>
</evidence>
<evidence type="ECO:0000313" key="15">
    <source>
        <dbReference type="EMBL" id="RXH58648.1"/>
    </source>
</evidence>
<evidence type="ECO:0000256" key="7">
    <source>
        <dbReference type="ARBA" id="ARBA00023004"/>
    </source>
</evidence>
<dbReference type="PRINTS" id="PR00415">
    <property type="entry name" value="ACONITASE"/>
</dbReference>
<evidence type="ECO:0000313" key="16">
    <source>
        <dbReference type="Proteomes" id="UP000289437"/>
    </source>
</evidence>
<comment type="similarity">
    <text evidence="3">Belongs to the aconitase/IPM isomerase family.</text>
</comment>
<dbReference type="InterPro" id="IPR044137">
    <property type="entry name" value="AcnA_IRP_Swivel"/>
</dbReference>
<dbReference type="PANTHER" id="PTHR11670">
    <property type="entry name" value="ACONITASE/IRON-RESPONSIVE ELEMENT FAMILY MEMBER"/>
    <property type="match status" value="1"/>
</dbReference>
<evidence type="ECO:0000256" key="4">
    <source>
        <dbReference type="ARBA" id="ARBA00012926"/>
    </source>
</evidence>
<dbReference type="Gene3D" id="6.10.190.10">
    <property type="match status" value="1"/>
</dbReference>
<keyword evidence="8" id="KW-0411">Iron-sulfur</keyword>
<reference evidence="16" key="2">
    <citation type="submission" date="2019-02" db="EMBL/GenBank/DDBJ databases">
        <title>Granulicella sibirica sp. nov., a psychrotolerant acidobacterium isolated from an organic soil layer in forested tundra, West Siberia.</title>
        <authorList>
            <person name="Oshkin I.Y."/>
            <person name="Kulichevskaya I.S."/>
            <person name="Rijpstra W.I.C."/>
            <person name="Sinninghe Damste J.S."/>
            <person name="Rakitin A.L."/>
            <person name="Ravin N.V."/>
            <person name="Dedysh S.N."/>
        </authorList>
    </citation>
    <scope>NUCLEOTIDE SEQUENCE [LARGE SCALE GENOMIC DNA]</scope>
    <source>
        <strain evidence="16">AF10</strain>
    </source>
</reference>
<dbReference type="GO" id="GO:0051536">
    <property type="term" value="F:iron-sulfur cluster binding"/>
    <property type="evidence" value="ECO:0007669"/>
    <property type="project" value="UniProtKB-KW"/>
</dbReference>
<dbReference type="FunFam" id="3.20.19.10:FF:000001">
    <property type="entry name" value="Aconitate hydratase"/>
    <property type="match status" value="1"/>
</dbReference>